<evidence type="ECO:0000259" key="2">
    <source>
        <dbReference type="Pfam" id="PF20700"/>
    </source>
</evidence>
<keyword evidence="3" id="KW-1185">Reference proteome</keyword>
<feature type="domain" description="Mutator-like transposase" evidence="2">
    <location>
        <begin position="207"/>
        <end position="301"/>
    </location>
</feature>
<name>A0A8B8BCG5_CRAVI</name>
<evidence type="ECO:0000313" key="4">
    <source>
        <dbReference type="RefSeq" id="XP_022300671.1"/>
    </source>
</evidence>
<dbReference type="AlphaFoldDB" id="A0A8B8BCG5"/>
<protein>
    <submittedName>
        <fullName evidence="4">Uncharacterized protein LOC111108880</fullName>
    </submittedName>
</protein>
<reference evidence="4" key="1">
    <citation type="submission" date="2025-08" db="UniProtKB">
        <authorList>
            <consortium name="RefSeq"/>
        </authorList>
    </citation>
    <scope>IDENTIFICATION</scope>
    <source>
        <tissue evidence="4">Whole sample</tissue>
    </source>
</reference>
<keyword evidence="1" id="KW-1133">Transmembrane helix</keyword>
<dbReference type="InterPro" id="IPR049012">
    <property type="entry name" value="Mutator_transp_dom"/>
</dbReference>
<accession>A0A8B8BCG5</accession>
<evidence type="ECO:0000313" key="3">
    <source>
        <dbReference type="Proteomes" id="UP000694844"/>
    </source>
</evidence>
<keyword evidence="1" id="KW-0812">Transmembrane</keyword>
<keyword evidence="1" id="KW-0472">Membrane</keyword>
<gene>
    <name evidence="4" type="primary">LOC111108880</name>
</gene>
<proteinExistence type="predicted"/>
<dbReference type="Pfam" id="PF20700">
    <property type="entry name" value="Mutator"/>
    <property type="match status" value="1"/>
</dbReference>
<organism evidence="3 4">
    <name type="scientific">Crassostrea virginica</name>
    <name type="common">Eastern oyster</name>
    <dbReference type="NCBI Taxonomy" id="6565"/>
    <lineage>
        <taxon>Eukaryota</taxon>
        <taxon>Metazoa</taxon>
        <taxon>Spiralia</taxon>
        <taxon>Lophotrochozoa</taxon>
        <taxon>Mollusca</taxon>
        <taxon>Bivalvia</taxon>
        <taxon>Autobranchia</taxon>
        <taxon>Pteriomorphia</taxon>
        <taxon>Ostreida</taxon>
        <taxon>Ostreoidea</taxon>
        <taxon>Ostreidae</taxon>
        <taxon>Crassostrea</taxon>
    </lineage>
</organism>
<evidence type="ECO:0000256" key="1">
    <source>
        <dbReference type="SAM" id="Phobius"/>
    </source>
</evidence>
<dbReference type="Proteomes" id="UP000694844">
    <property type="component" value="Chromosome 8"/>
</dbReference>
<dbReference type="GeneID" id="111108880"/>
<dbReference type="OrthoDB" id="6119199at2759"/>
<dbReference type="RefSeq" id="XP_022300671.1">
    <property type="nucleotide sequence ID" value="XM_022444963.1"/>
</dbReference>
<feature type="transmembrane region" description="Helical" evidence="1">
    <location>
        <begin position="172"/>
        <end position="195"/>
    </location>
</feature>
<dbReference type="KEGG" id="cvn:111108880"/>
<sequence>MNEKKVRGRVAVFFIIEMVFMAAGNPSNLNYRFKVYAVDRCPRNRTEFEIASKRLNCTAGFRYLCTPNRDLTSLIEFCTDRPTSIFTAGNCVRLEGTGDLNPYDCLDFEIGCPDKIYTDEEIYKYPSCLEIDTISKCFVSDKKCQPRVTSTKETPTLDTKQNEDTGNESSMVVVLVAIISVILFLAVAAVTGMYIHRKKTHAFQVILKVNTLVMDNDSTTIARVRATVDPNIKKKCDSNHTRKGFTSKLIELSNIHKVLKNVKVRGHIERCFMYCVKQKQENPIQLDEDLQKLFHTCMENTRNVGNGVEVLRLIIDPRIYHIGKPLSSQPLRCALEDLFKTFGKKAEELAALGSTQINENFNNMLASKAPKRM</sequence>